<evidence type="ECO:0000256" key="3">
    <source>
        <dbReference type="ARBA" id="ARBA00022490"/>
    </source>
</evidence>
<dbReference type="AlphaFoldDB" id="A0A2M9HG42"/>
<gene>
    <name evidence="9 11" type="primary">buk</name>
    <name evidence="11" type="ORF">CSQ87_02590</name>
</gene>
<keyword evidence="4 9" id="KW-0808">Transferase</keyword>
<evidence type="ECO:0000256" key="7">
    <source>
        <dbReference type="ARBA" id="ARBA00022840"/>
    </source>
</evidence>
<dbReference type="PIRSF" id="PIRSF036458">
    <property type="entry name" value="Butyrate_kin"/>
    <property type="match status" value="1"/>
</dbReference>
<reference evidence="11 12" key="1">
    <citation type="submission" date="2017-10" db="EMBL/GenBank/DDBJ databases">
        <title>Draft genome sequences of strains TRE 1, TRE 9, TRE H and TRI 7, isolated from tamarins, belonging to four potential novel Bifidobacterium species.</title>
        <authorList>
            <person name="Mattarelli P."/>
            <person name="Modesto M."/>
            <person name="Puglisi E."/>
            <person name="Morelli L."/>
            <person name="Spezio C."/>
            <person name="Bonetti A."/>
            <person name="Sandri C."/>
        </authorList>
    </citation>
    <scope>NUCLEOTIDE SEQUENCE [LARGE SCALE GENOMIC DNA]</scope>
    <source>
        <strain evidence="12">TRI7</strain>
    </source>
</reference>
<evidence type="ECO:0000256" key="1">
    <source>
        <dbReference type="ARBA" id="ARBA00004496"/>
    </source>
</evidence>
<dbReference type="GO" id="GO:0047761">
    <property type="term" value="F:butyrate kinase activity"/>
    <property type="evidence" value="ECO:0007669"/>
    <property type="project" value="UniProtKB-UniRule"/>
</dbReference>
<dbReference type="Proteomes" id="UP000231451">
    <property type="component" value="Unassembled WGS sequence"/>
</dbReference>
<protein>
    <recommendedName>
        <fullName evidence="9">Probable butyrate kinase</fullName>
        <shortName evidence="9">BK</shortName>
        <ecNumber evidence="9">2.7.2.7</ecNumber>
    </recommendedName>
    <alternativeName>
        <fullName evidence="9">Branched-chain carboxylic acid kinase</fullName>
    </alternativeName>
</protein>
<name>A0A2M9HG42_9BIFI</name>
<evidence type="ECO:0000313" key="12">
    <source>
        <dbReference type="Proteomes" id="UP000231451"/>
    </source>
</evidence>
<comment type="subcellular location">
    <subcellularLocation>
        <location evidence="1 9">Cytoplasm</location>
    </subcellularLocation>
</comment>
<dbReference type="EMBL" id="PEBK01000002">
    <property type="protein sequence ID" value="PJM75782.1"/>
    <property type="molecule type" value="Genomic_DNA"/>
</dbReference>
<proteinExistence type="inferred from homology"/>
<comment type="similarity">
    <text evidence="2 9 10">Belongs to the acetokinase family.</text>
</comment>
<evidence type="ECO:0000256" key="8">
    <source>
        <dbReference type="ARBA" id="ARBA00048596"/>
    </source>
</evidence>
<dbReference type="HAMAP" id="MF_00542">
    <property type="entry name" value="Butyrate_kinase"/>
    <property type="match status" value="1"/>
</dbReference>
<dbReference type="CDD" id="cd24011">
    <property type="entry name" value="ASKHA_NBD_BK"/>
    <property type="match status" value="1"/>
</dbReference>
<dbReference type="PROSITE" id="PS01076">
    <property type="entry name" value="ACETATE_KINASE_2"/>
    <property type="match status" value="1"/>
</dbReference>
<evidence type="ECO:0000256" key="5">
    <source>
        <dbReference type="ARBA" id="ARBA00022741"/>
    </source>
</evidence>
<evidence type="ECO:0000256" key="9">
    <source>
        <dbReference type="HAMAP-Rule" id="MF_00542"/>
    </source>
</evidence>
<dbReference type="RefSeq" id="WP_100512316.1">
    <property type="nucleotide sequence ID" value="NZ_PEBK01000002.1"/>
</dbReference>
<dbReference type="InterPro" id="IPR000890">
    <property type="entry name" value="Aliphatic_acid_kin_short-chain"/>
</dbReference>
<keyword evidence="6 9" id="KW-0418">Kinase</keyword>
<evidence type="ECO:0000256" key="10">
    <source>
        <dbReference type="RuleBase" id="RU003835"/>
    </source>
</evidence>
<evidence type="ECO:0000313" key="11">
    <source>
        <dbReference type="EMBL" id="PJM75782.1"/>
    </source>
</evidence>
<dbReference type="GO" id="GO:0006083">
    <property type="term" value="P:acetate metabolic process"/>
    <property type="evidence" value="ECO:0007669"/>
    <property type="project" value="TreeGrafter"/>
</dbReference>
<sequence length="375" mass="39830">MTTAPVILTLSPGSTSTKIAAFKGEEVIFKANVQHPADELAAFDNAIDQFDYRRKTILDELAAHDMSLDDIDAFSGYCGSMGPTVGGIFAIDETVCEHVTNSGVNHPAILGAPLLYDFAKATGKPAYAVNQPDTDELIDVARITGYPGVYRKSHVHCLNQKEVAIRYAKSLGRDYEDINVIVAHIGGGLSVAAHEHGRMIDTNDVLEGSGPFAPNRSGDVPLKPVVKLCFDGKHDRKDVLNVVGKTGGLMGLVGTDDAREIGRRIENGDEWARIVYDAMGYQVSKAIGGFAATLKGRVDGIILTGGVSNDKTFVAKIADRVGWIAPVQAYGGDFEMEALAAGAVRALTGTEAVMTYTGEPSWAGFTQEGAIPDVG</sequence>
<dbReference type="NCBIfam" id="NF002834">
    <property type="entry name" value="PRK03011.1-5"/>
    <property type="match status" value="1"/>
</dbReference>
<dbReference type="Gene3D" id="3.30.420.40">
    <property type="match status" value="2"/>
</dbReference>
<dbReference type="EC" id="2.7.2.7" evidence="9"/>
<keyword evidence="3 9" id="KW-0963">Cytoplasm</keyword>
<evidence type="ECO:0000256" key="4">
    <source>
        <dbReference type="ARBA" id="ARBA00022679"/>
    </source>
</evidence>
<dbReference type="PRINTS" id="PR00471">
    <property type="entry name" value="ACETATEKNASE"/>
</dbReference>
<dbReference type="InterPro" id="IPR043129">
    <property type="entry name" value="ATPase_NBD"/>
</dbReference>
<dbReference type="PANTHER" id="PTHR21060">
    <property type="entry name" value="ACETATE KINASE"/>
    <property type="match status" value="1"/>
</dbReference>
<keyword evidence="12" id="KW-1185">Reference proteome</keyword>
<dbReference type="NCBIfam" id="TIGR02707">
    <property type="entry name" value="butyr_kinase"/>
    <property type="match status" value="1"/>
</dbReference>
<dbReference type="InterPro" id="IPR023865">
    <property type="entry name" value="Aliphatic_acid_kinase_CS"/>
</dbReference>
<organism evidence="11 12">
    <name type="scientific">Bifidobacterium simiarum</name>
    <dbReference type="NCBI Taxonomy" id="2045441"/>
    <lineage>
        <taxon>Bacteria</taxon>
        <taxon>Bacillati</taxon>
        <taxon>Actinomycetota</taxon>
        <taxon>Actinomycetes</taxon>
        <taxon>Bifidobacteriales</taxon>
        <taxon>Bifidobacteriaceae</taxon>
        <taxon>Bifidobacterium</taxon>
    </lineage>
</organism>
<dbReference type="SUPFAM" id="SSF53067">
    <property type="entry name" value="Actin-like ATPase domain"/>
    <property type="match status" value="2"/>
</dbReference>
<dbReference type="GO" id="GO:0005524">
    <property type="term" value="F:ATP binding"/>
    <property type="evidence" value="ECO:0007669"/>
    <property type="project" value="UniProtKB-KW"/>
</dbReference>
<keyword evidence="7 9" id="KW-0067">ATP-binding</keyword>
<dbReference type="PANTHER" id="PTHR21060:SF3">
    <property type="entry name" value="BUTYRATE KINASE 2-RELATED"/>
    <property type="match status" value="1"/>
</dbReference>
<evidence type="ECO:0000256" key="6">
    <source>
        <dbReference type="ARBA" id="ARBA00022777"/>
    </source>
</evidence>
<comment type="caution">
    <text evidence="11">The sequence shown here is derived from an EMBL/GenBank/DDBJ whole genome shotgun (WGS) entry which is preliminary data.</text>
</comment>
<dbReference type="GO" id="GO:0005737">
    <property type="term" value="C:cytoplasm"/>
    <property type="evidence" value="ECO:0007669"/>
    <property type="project" value="UniProtKB-SubCell"/>
</dbReference>
<evidence type="ECO:0000256" key="2">
    <source>
        <dbReference type="ARBA" id="ARBA00008748"/>
    </source>
</evidence>
<accession>A0A2M9HG42</accession>
<keyword evidence="5 9" id="KW-0547">Nucleotide-binding</keyword>
<dbReference type="GO" id="GO:0008776">
    <property type="term" value="F:acetate kinase activity"/>
    <property type="evidence" value="ECO:0007669"/>
    <property type="project" value="TreeGrafter"/>
</dbReference>
<dbReference type="InterPro" id="IPR011245">
    <property type="entry name" value="Butyrate_kin"/>
</dbReference>
<dbReference type="Pfam" id="PF00871">
    <property type="entry name" value="Acetate_kinase"/>
    <property type="match status" value="1"/>
</dbReference>
<comment type="catalytic activity">
    <reaction evidence="8 9">
        <text>butanoate + ATP = butanoyl phosphate + ADP</text>
        <dbReference type="Rhea" id="RHEA:13585"/>
        <dbReference type="ChEBI" id="CHEBI:17968"/>
        <dbReference type="ChEBI" id="CHEBI:30616"/>
        <dbReference type="ChEBI" id="CHEBI:58079"/>
        <dbReference type="ChEBI" id="CHEBI:456216"/>
        <dbReference type="EC" id="2.7.2.7"/>
    </reaction>
</comment>
<dbReference type="OrthoDB" id="9771859at2"/>